<accession>A0ABM3LTS3</accession>
<proteinExistence type="predicted"/>
<dbReference type="InterPro" id="IPR010562">
    <property type="entry name" value="Haemolymph_juvenile_hormone-bd"/>
</dbReference>
<organism evidence="1 2">
    <name type="scientific">Bicyclus anynana</name>
    <name type="common">Squinting bush brown butterfly</name>
    <dbReference type="NCBI Taxonomy" id="110368"/>
    <lineage>
        <taxon>Eukaryota</taxon>
        <taxon>Metazoa</taxon>
        <taxon>Ecdysozoa</taxon>
        <taxon>Arthropoda</taxon>
        <taxon>Hexapoda</taxon>
        <taxon>Insecta</taxon>
        <taxon>Pterygota</taxon>
        <taxon>Neoptera</taxon>
        <taxon>Endopterygota</taxon>
        <taxon>Lepidoptera</taxon>
        <taxon>Glossata</taxon>
        <taxon>Ditrysia</taxon>
        <taxon>Papilionoidea</taxon>
        <taxon>Nymphalidae</taxon>
        <taxon>Satyrinae</taxon>
        <taxon>Satyrini</taxon>
        <taxon>Mycalesina</taxon>
        <taxon>Bicyclus</taxon>
    </lineage>
</organism>
<dbReference type="PANTHER" id="PTHR11008">
    <property type="entry name" value="PROTEIN TAKEOUT-LIKE PROTEIN"/>
    <property type="match status" value="1"/>
</dbReference>
<dbReference type="Proteomes" id="UP001652582">
    <property type="component" value="Chromosome 17"/>
</dbReference>
<dbReference type="SMART" id="SM00700">
    <property type="entry name" value="JHBP"/>
    <property type="match status" value="1"/>
</dbReference>
<keyword evidence="1" id="KW-1185">Reference proteome</keyword>
<dbReference type="Pfam" id="PF06585">
    <property type="entry name" value="JHBP"/>
    <property type="match status" value="1"/>
</dbReference>
<reference evidence="2" key="1">
    <citation type="submission" date="2025-08" db="UniProtKB">
        <authorList>
            <consortium name="RefSeq"/>
        </authorList>
    </citation>
    <scope>IDENTIFICATION</scope>
</reference>
<evidence type="ECO:0000313" key="2">
    <source>
        <dbReference type="RefSeq" id="XP_052742462.1"/>
    </source>
</evidence>
<dbReference type="PANTHER" id="PTHR11008:SF32">
    <property type="entry name" value="CIRCADIAN CLOCK-CONTROLLED PROTEIN DAYWAKE-RELATED"/>
    <property type="match status" value="1"/>
</dbReference>
<protein>
    <submittedName>
        <fullName evidence="2">Circadian clock-controlled protein daywake-like</fullName>
    </submittedName>
</protein>
<dbReference type="Gene3D" id="3.15.10.30">
    <property type="entry name" value="Haemolymph juvenile hormone binding protein"/>
    <property type="match status" value="1"/>
</dbReference>
<dbReference type="RefSeq" id="XP_052742462.1">
    <property type="nucleotide sequence ID" value="XM_052886502.1"/>
</dbReference>
<gene>
    <name evidence="2" type="primary">LOC112047870</name>
</gene>
<name>A0ABM3LTS3_BICAN</name>
<dbReference type="InterPro" id="IPR038606">
    <property type="entry name" value="To_sf"/>
</dbReference>
<sequence>MKQHFLIHLVEYLGVNSLFKMKYITVSVVFLVLTQTIVANYLTYEKCALKDSECLLKQARAVLPSFVQGIPELGIKKLDKLHMDKITIDIPGIYAELTNLEIGGLSKATIDDVSINVPYKLLRISFNTPNLHTEFDYKLNGTLFGFPVFGEGKGQLSLKNLQTELLIIFDIVKNDQGDDILEFKSFMYGADAIDGLHAKLENMYNGDKEKSDMYHEIVNKNWRIIATNYGRCFTSKFMEELVEVFKTCICQPLKDIAIWPEQELH</sequence>
<evidence type="ECO:0000313" key="1">
    <source>
        <dbReference type="Proteomes" id="UP001652582"/>
    </source>
</evidence>
<dbReference type="GeneID" id="112047870"/>